<dbReference type="EnsemblMetazoa" id="CapteT188273">
    <property type="protein sequence ID" value="CapteP188273"/>
    <property type="gene ID" value="CapteG188273"/>
</dbReference>
<evidence type="ECO:0000313" key="2">
    <source>
        <dbReference type="EnsemblMetazoa" id="CapteP188273"/>
    </source>
</evidence>
<evidence type="ECO:0000313" key="3">
    <source>
        <dbReference type="Proteomes" id="UP000014760"/>
    </source>
</evidence>
<sequence length="119" mass="13189">MVSAGREFHAVMMRCRKEVEQVVVFVLCLVNLCLCPQVEVMVMGCLNRGGIFKVGTNFGFVECKESVVVLLAKFAFDCVDYSGDFVCDVINVVGKVEFVVDSDAQHAPLEHTVDYISPF</sequence>
<reference evidence="3" key="1">
    <citation type="submission" date="2012-12" db="EMBL/GenBank/DDBJ databases">
        <authorList>
            <person name="Hellsten U."/>
            <person name="Grimwood J."/>
            <person name="Chapman J.A."/>
            <person name="Shapiro H."/>
            <person name="Aerts A."/>
            <person name="Otillar R.P."/>
            <person name="Terry A.Y."/>
            <person name="Boore J.L."/>
            <person name="Simakov O."/>
            <person name="Marletaz F."/>
            <person name="Cho S.-J."/>
            <person name="Edsinger-Gonzales E."/>
            <person name="Havlak P."/>
            <person name="Kuo D.-H."/>
            <person name="Larsson T."/>
            <person name="Lv J."/>
            <person name="Arendt D."/>
            <person name="Savage R."/>
            <person name="Osoegawa K."/>
            <person name="de Jong P."/>
            <person name="Lindberg D.R."/>
            <person name="Seaver E.C."/>
            <person name="Weisblat D.A."/>
            <person name="Putnam N.H."/>
            <person name="Grigoriev I.V."/>
            <person name="Rokhsar D.S."/>
        </authorList>
    </citation>
    <scope>NUCLEOTIDE SEQUENCE</scope>
    <source>
        <strain evidence="3">I ESC-2004</strain>
    </source>
</reference>
<accession>R7TDU1</accession>
<dbReference type="Proteomes" id="UP000014760">
    <property type="component" value="Unassembled WGS sequence"/>
</dbReference>
<dbReference type="HOGENOM" id="CLU_2063706_0_0_1"/>
<dbReference type="EMBL" id="AMQN01002894">
    <property type="status" value="NOT_ANNOTATED_CDS"/>
    <property type="molecule type" value="Genomic_DNA"/>
</dbReference>
<reference evidence="1 3" key="2">
    <citation type="journal article" date="2013" name="Nature">
        <title>Insights into bilaterian evolution from three spiralian genomes.</title>
        <authorList>
            <person name="Simakov O."/>
            <person name="Marletaz F."/>
            <person name="Cho S.J."/>
            <person name="Edsinger-Gonzales E."/>
            <person name="Havlak P."/>
            <person name="Hellsten U."/>
            <person name="Kuo D.H."/>
            <person name="Larsson T."/>
            <person name="Lv J."/>
            <person name="Arendt D."/>
            <person name="Savage R."/>
            <person name="Osoegawa K."/>
            <person name="de Jong P."/>
            <person name="Grimwood J."/>
            <person name="Chapman J.A."/>
            <person name="Shapiro H."/>
            <person name="Aerts A."/>
            <person name="Otillar R.P."/>
            <person name="Terry A.Y."/>
            <person name="Boore J.L."/>
            <person name="Grigoriev I.V."/>
            <person name="Lindberg D.R."/>
            <person name="Seaver E.C."/>
            <person name="Weisblat D.A."/>
            <person name="Putnam N.H."/>
            <person name="Rokhsar D.S."/>
        </authorList>
    </citation>
    <scope>NUCLEOTIDE SEQUENCE</scope>
    <source>
        <strain evidence="1 3">I ESC-2004</strain>
    </source>
</reference>
<reference evidence="2" key="3">
    <citation type="submission" date="2015-06" db="UniProtKB">
        <authorList>
            <consortium name="EnsemblMetazoa"/>
        </authorList>
    </citation>
    <scope>IDENTIFICATION</scope>
</reference>
<protein>
    <submittedName>
        <fullName evidence="1 2">Uncharacterized protein</fullName>
    </submittedName>
</protein>
<dbReference type="AlphaFoldDB" id="R7TDU1"/>
<proteinExistence type="predicted"/>
<gene>
    <name evidence="1" type="ORF">CAPTEDRAFT_188273</name>
</gene>
<dbReference type="EMBL" id="KB310318">
    <property type="protein sequence ID" value="ELT91874.1"/>
    <property type="molecule type" value="Genomic_DNA"/>
</dbReference>
<evidence type="ECO:0000313" key="1">
    <source>
        <dbReference type="EMBL" id="ELT91874.1"/>
    </source>
</evidence>
<organism evidence="1">
    <name type="scientific">Capitella teleta</name>
    <name type="common">Polychaete worm</name>
    <dbReference type="NCBI Taxonomy" id="283909"/>
    <lineage>
        <taxon>Eukaryota</taxon>
        <taxon>Metazoa</taxon>
        <taxon>Spiralia</taxon>
        <taxon>Lophotrochozoa</taxon>
        <taxon>Annelida</taxon>
        <taxon>Polychaeta</taxon>
        <taxon>Sedentaria</taxon>
        <taxon>Scolecida</taxon>
        <taxon>Capitellidae</taxon>
        <taxon>Capitella</taxon>
    </lineage>
</organism>
<keyword evidence="3" id="KW-1185">Reference proteome</keyword>
<name>R7TDU1_CAPTE</name>